<keyword evidence="16" id="KW-1185">Reference proteome</keyword>
<dbReference type="Gene3D" id="2.140.10.10">
    <property type="entry name" value="Quinoprotein alcohol dehydrogenase-like superfamily"/>
    <property type="match status" value="1"/>
</dbReference>
<feature type="binding site" evidence="12">
    <location>
        <position position="331"/>
    </location>
    <ligand>
        <name>Ca(2+)</name>
        <dbReference type="ChEBI" id="CHEBI:29108"/>
    </ligand>
</feature>
<evidence type="ECO:0000256" key="13">
    <source>
        <dbReference type="SAM" id="SignalP"/>
    </source>
</evidence>
<dbReference type="SUPFAM" id="SSF46626">
    <property type="entry name" value="Cytochrome c"/>
    <property type="match status" value="1"/>
</dbReference>
<dbReference type="PROSITE" id="PS51257">
    <property type="entry name" value="PROKAR_LIPOPROTEIN"/>
    <property type="match status" value="1"/>
</dbReference>
<dbReference type="Proteomes" id="UP000190989">
    <property type="component" value="Unassembled WGS sequence"/>
</dbReference>
<keyword evidence="8 12" id="KW-0408">Iron</keyword>
<protein>
    <submittedName>
        <fullName evidence="15">Quinohemoprotein ethanol dehydrogenase</fullName>
    </submittedName>
</protein>
<evidence type="ECO:0000256" key="1">
    <source>
        <dbReference type="ARBA" id="ARBA00008156"/>
    </source>
</evidence>
<organism evidence="15 16">
    <name type="scientific">Novosphingobium mathurense</name>
    <dbReference type="NCBI Taxonomy" id="428990"/>
    <lineage>
        <taxon>Bacteria</taxon>
        <taxon>Pseudomonadati</taxon>
        <taxon>Pseudomonadota</taxon>
        <taxon>Alphaproteobacteria</taxon>
        <taxon>Sphingomonadales</taxon>
        <taxon>Sphingomonadaceae</taxon>
        <taxon>Novosphingobium</taxon>
    </lineage>
</organism>
<feature type="binding site" evidence="12">
    <location>
        <position position="286"/>
    </location>
    <ligand>
        <name>Ca(2+)</name>
        <dbReference type="ChEBI" id="CHEBI:29108"/>
    </ligand>
</feature>
<evidence type="ECO:0000256" key="11">
    <source>
        <dbReference type="PIRSR" id="PIRSR617512-2"/>
    </source>
</evidence>
<keyword evidence="6 11" id="KW-0634">PQQ</keyword>
<evidence type="ECO:0000256" key="9">
    <source>
        <dbReference type="ARBA" id="ARBA00023157"/>
    </source>
</evidence>
<feature type="domain" description="Cytochrome c" evidence="14">
    <location>
        <begin position="618"/>
        <end position="696"/>
    </location>
</feature>
<evidence type="ECO:0000256" key="2">
    <source>
        <dbReference type="ARBA" id="ARBA00022617"/>
    </source>
</evidence>
<dbReference type="GO" id="GO:0016020">
    <property type="term" value="C:membrane"/>
    <property type="evidence" value="ECO:0007669"/>
    <property type="project" value="InterPro"/>
</dbReference>
<name>A0A1U6HVN6_9SPHN</name>
<feature type="binding site" evidence="11">
    <location>
        <position position="358"/>
    </location>
    <ligand>
        <name>pyrroloquinoline quinone</name>
        <dbReference type="ChEBI" id="CHEBI:58442"/>
    </ligand>
</feature>
<dbReference type="InterPro" id="IPR036909">
    <property type="entry name" value="Cyt_c-like_dom_sf"/>
</dbReference>
<feature type="active site" description="Proton acceptor" evidence="10">
    <location>
        <position position="331"/>
    </location>
</feature>
<dbReference type="NCBIfam" id="TIGR03075">
    <property type="entry name" value="PQQ_enz_alc_DH"/>
    <property type="match status" value="1"/>
</dbReference>
<dbReference type="InterPro" id="IPR009056">
    <property type="entry name" value="Cyt_c-like_dom"/>
</dbReference>
<dbReference type="Pfam" id="PF01011">
    <property type="entry name" value="PQQ"/>
    <property type="match status" value="2"/>
</dbReference>
<dbReference type="GO" id="GO:0005509">
    <property type="term" value="F:calcium ion binding"/>
    <property type="evidence" value="ECO:0007669"/>
    <property type="project" value="InterPro"/>
</dbReference>
<dbReference type="GO" id="GO:0016614">
    <property type="term" value="F:oxidoreductase activity, acting on CH-OH group of donors"/>
    <property type="evidence" value="ECO:0007669"/>
    <property type="project" value="InterPro"/>
</dbReference>
<dbReference type="InterPro" id="IPR002372">
    <property type="entry name" value="PQQ_rpt_dom"/>
</dbReference>
<comment type="similarity">
    <text evidence="1">Belongs to the bacterial PQQ dehydrogenase family.</text>
</comment>
<feature type="binding site" description="covalent" evidence="11">
    <location>
        <position position="634"/>
    </location>
    <ligand>
        <name>heme c</name>
        <dbReference type="ChEBI" id="CHEBI:61717"/>
    </ligand>
</feature>
<dbReference type="PROSITE" id="PS51007">
    <property type="entry name" value="CYTC"/>
    <property type="match status" value="1"/>
</dbReference>
<feature type="signal peptide" evidence="13">
    <location>
        <begin position="1"/>
        <end position="21"/>
    </location>
</feature>
<feature type="binding site" evidence="12">
    <location>
        <position position="210"/>
    </location>
    <ligand>
        <name>Ca(2+)</name>
        <dbReference type="ChEBI" id="CHEBI:29108"/>
    </ligand>
</feature>
<proteinExistence type="inferred from homology"/>
<evidence type="ECO:0000256" key="4">
    <source>
        <dbReference type="ARBA" id="ARBA00022729"/>
    </source>
</evidence>
<evidence type="ECO:0000313" key="15">
    <source>
        <dbReference type="EMBL" id="SLJ99887.1"/>
    </source>
</evidence>
<dbReference type="Gene3D" id="1.10.760.10">
    <property type="entry name" value="Cytochrome c-like domain"/>
    <property type="match status" value="1"/>
</dbReference>
<evidence type="ECO:0000256" key="6">
    <source>
        <dbReference type="ARBA" id="ARBA00022891"/>
    </source>
</evidence>
<dbReference type="EMBL" id="FVZE01000003">
    <property type="protein sequence ID" value="SLJ99887.1"/>
    <property type="molecule type" value="Genomic_DNA"/>
</dbReference>
<keyword evidence="5 12" id="KW-0106">Calcium</keyword>
<gene>
    <name evidence="15" type="ORF">SAMN06295987_103190</name>
</gene>
<keyword evidence="7" id="KW-0560">Oxidoreductase</keyword>
<feature type="chain" id="PRO_5012685208" evidence="13">
    <location>
        <begin position="22"/>
        <end position="716"/>
    </location>
</feature>
<dbReference type="GO" id="GO:0020037">
    <property type="term" value="F:heme binding"/>
    <property type="evidence" value="ECO:0007669"/>
    <property type="project" value="InterPro"/>
</dbReference>
<evidence type="ECO:0000256" key="3">
    <source>
        <dbReference type="ARBA" id="ARBA00022723"/>
    </source>
</evidence>
<feature type="binding site" description="covalent" evidence="11">
    <location>
        <position position="631"/>
    </location>
    <ligand>
        <name>heme c</name>
        <dbReference type="ChEBI" id="CHEBI:61717"/>
    </ligand>
</feature>
<feature type="binding site" description="axial binding residue" evidence="12">
    <location>
        <position position="635"/>
    </location>
    <ligand>
        <name>heme c</name>
        <dbReference type="ChEBI" id="CHEBI:61717"/>
    </ligand>
    <ligandPart>
        <name>Fe</name>
        <dbReference type="ChEBI" id="CHEBI:18248"/>
    </ligandPart>
</feature>
<dbReference type="InterPro" id="IPR018391">
    <property type="entry name" value="PQQ_b-propeller_rpt"/>
</dbReference>
<keyword evidence="3 12" id="KW-0479">Metal-binding</keyword>
<dbReference type="InterPro" id="IPR011047">
    <property type="entry name" value="Quinoprotein_ADH-like_sf"/>
</dbReference>
<dbReference type="InterPro" id="IPR017512">
    <property type="entry name" value="PQQ_MeOH/EtOH_DH"/>
</dbReference>
<evidence type="ECO:0000256" key="12">
    <source>
        <dbReference type="PIRSR" id="PIRSR617512-3"/>
    </source>
</evidence>
<evidence type="ECO:0000256" key="10">
    <source>
        <dbReference type="PIRSR" id="PIRSR617512-1"/>
    </source>
</evidence>
<dbReference type="RefSeq" id="WP_245829076.1">
    <property type="nucleotide sequence ID" value="NZ_FVZE01000003.1"/>
</dbReference>
<evidence type="ECO:0000259" key="14">
    <source>
        <dbReference type="PROSITE" id="PS51007"/>
    </source>
</evidence>
<dbReference type="PANTHER" id="PTHR32303">
    <property type="entry name" value="QUINOPROTEIN ALCOHOL DEHYDROGENASE (CYTOCHROME C)"/>
    <property type="match status" value="1"/>
</dbReference>
<comment type="cofactor">
    <cofactor evidence="11">
        <name>heme c</name>
        <dbReference type="ChEBI" id="CHEBI:61717"/>
    </cofactor>
    <text evidence="11">Binds 1 heme c group per subunit.</text>
</comment>
<dbReference type="SMART" id="SM00564">
    <property type="entry name" value="PQQ"/>
    <property type="match status" value="5"/>
</dbReference>
<keyword evidence="2 11" id="KW-0349">Heme</keyword>
<evidence type="ECO:0000256" key="5">
    <source>
        <dbReference type="ARBA" id="ARBA00022837"/>
    </source>
</evidence>
<accession>A0A1U6HVN6</accession>
<comment type="cofactor">
    <cofactor evidence="11">
        <name>pyrroloquinoline quinone</name>
        <dbReference type="ChEBI" id="CHEBI:58442"/>
    </cofactor>
    <text evidence="11">Binds 1 PQQ group per subunit.</text>
</comment>
<dbReference type="STRING" id="428990.SAMN06295987_103190"/>
<dbReference type="GO" id="GO:0009055">
    <property type="term" value="F:electron transfer activity"/>
    <property type="evidence" value="ECO:0007669"/>
    <property type="project" value="InterPro"/>
</dbReference>
<keyword evidence="4 13" id="KW-0732">Signal</keyword>
<evidence type="ECO:0000256" key="8">
    <source>
        <dbReference type="ARBA" id="ARBA00023004"/>
    </source>
</evidence>
<feature type="binding site" description="axial binding residue" evidence="12">
    <location>
        <position position="674"/>
    </location>
    <ligand>
        <name>heme c</name>
        <dbReference type="ChEBI" id="CHEBI:61717"/>
    </ligand>
    <ligandPart>
        <name>Fe</name>
        <dbReference type="ChEBI" id="CHEBI:18248"/>
    </ligandPart>
</feature>
<comment type="cofactor">
    <cofactor evidence="12">
        <name>Ca(2+)</name>
        <dbReference type="ChEBI" id="CHEBI:29108"/>
    </cofactor>
    <text evidence="12">Binds 1 Ca(2+) ion per subunit.</text>
</comment>
<dbReference type="AlphaFoldDB" id="A0A1U6HVN6"/>
<sequence length="716" mass="77361">MKHIPPHAAPRLMLVTVAALALTSCSGGDNQARIGTDTDRQWLAQLDDGSDGKDWPAFGRTYGEQHYSPLNQINDGNVDRLGLAWSVDLPPGNPATGPIEVGGTVYLASGYSVVRAIDVETGKVKWTYDPHAPEMAGIKLRQGWGSRGIAYWNHKVIIATQDGRLIAIDEKTGKPIWTAETLSKDDPLFISGPPRVFDGKVIIGNGGSDESPVRGFVTAWDADTGKFLWKFYTVPGNPADGFEDDAMKMAAKTWSGDWWNYGGGGSVWNAITYDRANDQILIGTGNGAPWNHKIRSMGKGDNLFVCSIVALDAKTGKYKWHYQINPGESWDFNAAMDMELADLEIDGKPRQVVMTAPKNGFFYVIDRRNGKLISAEPFVDVTWASRIDLKTGRPVEAPNVRYEDGPVTFRPTPLGAHSWMPMAFSPKTGLTYIPAIDLQVTYDDTGITRETFKWAGGMGLSPGVGYSIGDGGKDVTGWLIAWDPVAQKARWKIPMEVHLNGGIMATGGNLVFQGRPDGGFSAYNAESGKRLWNFDAKAGVVAPPITYSVKGKQYVTVVAGIGTSAGLFGPMFAKYGIDYRTQQRRVLTFALGAKGTLPAKTPYKAVAFDDPGYKPDAALAQKGERIFNVRCAVCHGTAAIGGGTAPDLRTSPIPPDAEAFASVVKAGALVPNGMPQFGELSRTDLDGLRQYIRSRADLLREGDKEDVAGSVMKPGD</sequence>
<reference evidence="16" key="1">
    <citation type="submission" date="2017-02" db="EMBL/GenBank/DDBJ databases">
        <authorList>
            <person name="Varghese N."/>
            <person name="Submissions S."/>
        </authorList>
    </citation>
    <scope>NUCLEOTIDE SEQUENCE [LARGE SCALE GENOMIC DNA]</scope>
    <source>
        <strain evidence="16">SM117</strain>
    </source>
</reference>
<feature type="binding site" evidence="11">
    <location>
        <position position="147"/>
    </location>
    <ligand>
        <name>pyrroloquinoline quinone</name>
        <dbReference type="ChEBI" id="CHEBI:58442"/>
    </ligand>
</feature>
<dbReference type="Pfam" id="PF13442">
    <property type="entry name" value="Cytochrome_CBB3"/>
    <property type="match status" value="1"/>
</dbReference>
<evidence type="ECO:0000256" key="7">
    <source>
        <dbReference type="ARBA" id="ARBA00023002"/>
    </source>
</evidence>
<dbReference type="SUPFAM" id="SSF50998">
    <property type="entry name" value="Quinoprotein alcohol dehydrogenase-like"/>
    <property type="match status" value="1"/>
</dbReference>
<evidence type="ECO:0000313" key="16">
    <source>
        <dbReference type="Proteomes" id="UP000190989"/>
    </source>
</evidence>
<keyword evidence="9" id="KW-1015">Disulfide bond</keyword>